<dbReference type="SUPFAM" id="SSF48452">
    <property type="entry name" value="TPR-like"/>
    <property type="match status" value="1"/>
</dbReference>
<gene>
    <name evidence="1" type="ORF">C6Y39_00785</name>
</gene>
<dbReference type="RefSeq" id="WP_105929431.1">
    <property type="nucleotide sequence ID" value="NZ_PVNO01000002.1"/>
</dbReference>
<proteinExistence type="predicted"/>
<keyword evidence="2" id="KW-1185">Reference proteome</keyword>
<dbReference type="EMBL" id="PVNO01000002">
    <property type="protein sequence ID" value="PRO70530.1"/>
    <property type="molecule type" value="Genomic_DNA"/>
</dbReference>
<accession>A0ABX5CVD2</accession>
<evidence type="ECO:0000313" key="2">
    <source>
        <dbReference type="Proteomes" id="UP000239539"/>
    </source>
</evidence>
<organism evidence="1 2">
    <name type="scientific">Alteromonas gracilis</name>
    <dbReference type="NCBI Taxonomy" id="1479524"/>
    <lineage>
        <taxon>Bacteria</taxon>
        <taxon>Pseudomonadati</taxon>
        <taxon>Pseudomonadota</taxon>
        <taxon>Gammaproteobacteria</taxon>
        <taxon>Alteromonadales</taxon>
        <taxon>Alteromonadaceae</taxon>
        <taxon>Alteromonas/Salinimonas group</taxon>
        <taxon>Alteromonas</taxon>
    </lineage>
</organism>
<dbReference type="Gene3D" id="1.25.40.10">
    <property type="entry name" value="Tetratricopeptide repeat domain"/>
    <property type="match status" value="1"/>
</dbReference>
<evidence type="ECO:0000313" key="1">
    <source>
        <dbReference type="EMBL" id="PRO70530.1"/>
    </source>
</evidence>
<comment type="caution">
    <text evidence="1">The sequence shown here is derived from an EMBL/GenBank/DDBJ whole genome shotgun (WGS) entry which is preliminary data.</text>
</comment>
<dbReference type="InterPro" id="IPR011990">
    <property type="entry name" value="TPR-like_helical_dom_sf"/>
</dbReference>
<protein>
    <submittedName>
        <fullName evidence="1">Uncharacterized protein</fullName>
    </submittedName>
</protein>
<reference evidence="2" key="1">
    <citation type="journal article" date="2020" name="Int. J. Syst. Evol. Microbiol.">
        <title>Alteromonas alba sp. nov., a marine bacterium isolated from the seawater of the West Pacific Ocean.</title>
        <authorList>
            <person name="Sun C."/>
            <person name="Wu Y.-H."/>
            <person name="Xamxidin M."/>
            <person name="Cheng H."/>
            <person name="Xu X.-W."/>
        </authorList>
    </citation>
    <scope>NUCLEOTIDE SEQUENCE [LARGE SCALE GENOMIC DNA]</scope>
    <source>
        <strain evidence="2">9a2</strain>
    </source>
</reference>
<dbReference type="Proteomes" id="UP000239539">
    <property type="component" value="Unassembled WGS sequence"/>
</dbReference>
<sequence length="356" mass="40339">MQFIKTFAFTLLLSNPMLINESNAANIQNEALNYNTVIATWEPQHASIKGFDEAEKLLSESRYLFAQGNERDRVERFTRAMRNNYDALNPGQKERLVVLEARLLQGIHKFEQAEQHLAQISHYRSPAAHLLLADINIQRGNAKQAKQYCEQLVGKTSFLIAFTCMVNADFSQKAEPRLLQKLKAFEVYTGSATHTEQEWFYEVLADMTLQLGNPEEALQLLGKTEFSQLPISALLVWAEAHTSLGNFKIITETLEASVPDISTADDGLLLQWAKAERAQGIQTSPVQSQLAKNMEIRVWREDSSHAAQVATYFLEVEPNYALALKFAELNWQYAQNNSDKQLLERARRAEAVSTDV</sequence>
<name>A0ABX5CVD2_9ALTE</name>